<comment type="function">
    <text evidence="7">Part of the tripartite ATP-independent periplasmic (TRAP) transport system.</text>
</comment>
<dbReference type="Pfam" id="PF06808">
    <property type="entry name" value="DctM"/>
    <property type="match status" value="2"/>
</dbReference>
<dbReference type="PANTHER" id="PTHR33362:SF7">
    <property type="entry name" value="SLL1103 PROTEIN"/>
    <property type="match status" value="1"/>
</dbReference>
<gene>
    <name evidence="10" type="ORF">CKO28_12760</name>
</gene>
<feature type="domain" description="TRAP C4-dicarboxylate transport system permease DctM subunit" evidence="9">
    <location>
        <begin position="12"/>
        <end position="368"/>
    </location>
</feature>
<feature type="transmembrane region" description="Helical" evidence="8">
    <location>
        <begin position="429"/>
        <end position="447"/>
    </location>
</feature>
<evidence type="ECO:0000256" key="4">
    <source>
        <dbReference type="ARBA" id="ARBA00022692"/>
    </source>
</evidence>
<keyword evidence="3 7" id="KW-0997">Cell inner membrane</keyword>
<keyword evidence="2" id="KW-1003">Cell membrane</keyword>
<feature type="transmembrane region" description="Helical" evidence="8">
    <location>
        <begin position="352"/>
        <end position="376"/>
    </location>
</feature>
<feature type="transmembrane region" description="Helical" evidence="8">
    <location>
        <begin position="66"/>
        <end position="84"/>
    </location>
</feature>
<feature type="transmembrane region" description="Helical" evidence="8">
    <location>
        <begin position="104"/>
        <end position="135"/>
    </location>
</feature>
<name>A0ABS1DG37_9PROT</name>
<accession>A0ABS1DG37</accession>
<keyword evidence="11" id="KW-1185">Reference proteome</keyword>
<evidence type="ECO:0000256" key="6">
    <source>
        <dbReference type="ARBA" id="ARBA00023136"/>
    </source>
</evidence>
<dbReference type="PANTHER" id="PTHR33362">
    <property type="entry name" value="SIALIC ACID TRAP TRANSPORTER PERMEASE PROTEIN SIAT-RELATED"/>
    <property type="match status" value="1"/>
</dbReference>
<evidence type="ECO:0000256" key="1">
    <source>
        <dbReference type="ARBA" id="ARBA00004429"/>
    </source>
</evidence>
<dbReference type="InterPro" id="IPR004681">
    <property type="entry name" value="TRAP_DctM"/>
</dbReference>
<dbReference type="RefSeq" id="WP_200341224.1">
    <property type="nucleotide sequence ID" value="NZ_NRRL01000033.1"/>
</dbReference>
<feature type="transmembrane region" description="Helical" evidence="8">
    <location>
        <begin position="510"/>
        <end position="532"/>
    </location>
</feature>
<feature type="transmembrane region" description="Helical" evidence="8">
    <location>
        <begin position="247"/>
        <end position="269"/>
    </location>
</feature>
<feature type="transmembrane region" description="Helical" evidence="8">
    <location>
        <begin position="388"/>
        <end position="409"/>
    </location>
</feature>
<proteinExistence type="predicted"/>
<feature type="transmembrane region" description="Helical" evidence="8">
    <location>
        <begin position="199"/>
        <end position="224"/>
    </location>
</feature>
<evidence type="ECO:0000256" key="7">
    <source>
        <dbReference type="RuleBase" id="RU369079"/>
    </source>
</evidence>
<reference evidence="10 11" key="1">
    <citation type="journal article" date="2020" name="Microorganisms">
        <title>Osmotic Adaptation and Compatible Solute Biosynthesis of Phototrophic Bacteria as Revealed from Genome Analyses.</title>
        <authorList>
            <person name="Imhoff J.F."/>
            <person name="Rahn T."/>
            <person name="Kunzel S."/>
            <person name="Keller A."/>
            <person name="Neulinger S.C."/>
        </authorList>
    </citation>
    <scope>NUCLEOTIDE SEQUENCE [LARGE SCALE GENOMIC DNA]</scope>
    <source>
        <strain evidence="10 11">DSM 9895</strain>
    </source>
</reference>
<keyword evidence="4 8" id="KW-0812">Transmembrane</keyword>
<feature type="domain" description="TRAP C4-dicarboxylate transport system permease DctM subunit" evidence="9">
    <location>
        <begin position="373"/>
        <end position="535"/>
    </location>
</feature>
<evidence type="ECO:0000256" key="8">
    <source>
        <dbReference type="SAM" id="Phobius"/>
    </source>
</evidence>
<feature type="transmembrane region" description="Helical" evidence="8">
    <location>
        <begin position="7"/>
        <end position="27"/>
    </location>
</feature>
<evidence type="ECO:0000313" key="11">
    <source>
        <dbReference type="Proteomes" id="UP001296873"/>
    </source>
</evidence>
<keyword evidence="6 8" id="KW-0472">Membrane</keyword>
<evidence type="ECO:0000313" key="10">
    <source>
        <dbReference type="EMBL" id="MBK1668902.1"/>
    </source>
</evidence>
<dbReference type="InterPro" id="IPR010656">
    <property type="entry name" value="DctM"/>
</dbReference>
<feature type="transmembrane region" description="Helical" evidence="8">
    <location>
        <begin position="454"/>
        <end position="474"/>
    </location>
</feature>
<feature type="transmembrane region" description="Helical" evidence="8">
    <location>
        <begin position="320"/>
        <end position="337"/>
    </location>
</feature>
<evidence type="ECO:0000259" key="9">
    <source>
        <dbReference type="Pfam" id="PF06808"/>
    </source>
</evidence>
<feature type="transmembrane region" description="Helical" evidence="8">
    <location>
        <begin position="275"/>
        <end position="292"/>
    </location>
</feature>
<dbReference type="EMBL" id="NRRL01000033">
    <property type="protein sequence ID" value="MBK1668902.1"/>
    <property type="molecule type" value="Genomic_DNA"/>
</dbReference>
<feature type="transmembrane region" description="Helical" evidence="8">
    <location>
        <begin position="33"/>
        <end position="54"/>
    </location>
</feature>
<protein>
    <submittedName>
        <fullName evidence="10">Tripartite transporter</fullName>
    </submittedName>
</protein>
<evidence type="ECO:0000256" key="2">
    <source>
        <dbReference type="ARBA" id="ARBA00022475"/>
    </source>
</evidence>
<evidence type="ECO:0000256" key="5">
    <source>
        <dbReference type="ARBA" id="ARBA00022989"/>
    </source>
</evidence>
<dbReference type="Proteomes" id="UP001296873">
    <property type="component" value="Unassembled WGS sequence"/>
</dbReference>
<comment type="caution">
    <text evidence="10">The sequence shown here is derived from an EMBL/GenBank/DDBJ whole genome shotgun (WGS) entry which is preliminary data.</text>
</comment>
<keyword evidence="5 8" id="KW-1133">Transmembrane helix</keyword>
<feature type="transmembrane region" description="Helical" evidence="8">
    <location>
        <begin position="147"/>
        <end position="171"/>
    </location>
</feature>
<comment type="subcellular location">
    <subcellularLocation>
        <location evidence="1 7">Cell inner membrane</location>
        <topology evidence="1 7">Multi-pass membrane protein</topology>
    </subcellularLocation>
</comment>
<feature type="transmembrane region" description="Helical" evidence="8">
    <location>
        <begin position="480"/>
        <end position="498"/>
    </location>
</feature>
<sequence length="545" mass="57586">MQIAEILDVLMFVSVCGLLLFGFPVAFTLAGTAMIWALVGWSFGVFDMSLFGALPSRIYGNAMTNEILIAVPLFIFMGVMLERSKVAEELLDTMGKLFGRLRGGLGFSVAIVGALMAASTGIVGATVVTMGLLSLPTMLRRGYDQKLACGAICASGTLGQIIPPSIVLVLLGDQISNAYTTAQRQMGNWSPDPVSVGDLFAGALLPGLMLVGLYIAYQAVIAFLRPESSPPIPRDDDDTGGAILGKVLHALIPPIVLIVAVLGSILAGVATPTEAASVGAIGATLLAGLRLVELKTLPSAEGRVTATLTRLLDNDGRSPVYIAFASLAGMLALQSYVDLRITRDVIPTGDMIGIGAAMLLSLLLAWGLLVCLLRIWRSGILTPVTRSTLQITSMVFVILIGATVFSLVFRGLGGEELVQEFLTDMPGGIYTGVAIVMVVMFVLGFFLDFIEITFVVVPLVAPVLLQSDISPVWLGVMMAMNLQTSFLTPPFGFALFYLRGVAPKEIPTRNIYLGALPFVAIQLTGLAILALFPGIATWLPGVIFG</sequence>
<organism evidence="10 11">
    <name type="scientific">Rhodovibrio sodomensis</name>
    <dbReference type="NCBI Taxonomy" id="1088"/>
    <lineage>
        <taxon>Bacteria</taxon>
        <taxon>Pseudomonadati</taxon>
        <taxon>Pseudomonadota</taxon>
        <taxon>Alphaproteobacteria</taxon>
        <taxon>Rhodospirillales</taxon>
        <taxon>Rhodovibrionaceae</taxon>
        <taxon>Rhodovibrio</taxon>
    </lineage>
</organism>
<keyword evidence="7" id="KW-0813">Transport</keyword>
<evidence type="ECO:0000256" key="3">
    <source>
        <dbReference type="ARBA" id="ARBA00022519"/>
    </source>
</evidence>